<keyword evidence="2" id="KW-0472">Membrane</keyword>
<protein>
    <recommendedName>
        <fullName evidence="3">NAD(P)-binding domain-containing protein</fullName>
    </recommendedName>
</protein>
<feature type="region of interest" description="Disordered" evidence="1">
    <location>
        <begin position="422"/>
        <end position="445"/>
    </location>
</feature>
<feature type="region of interest" description="Disordered" evidence="1">
    <location>
        <begin position="46"/>
        <end position="100"/>
    </location>
</feature>
<dbReference type="eggNOG" id="KOG1203">
    <property type="taxonomic scope" value="Eukaryota"/>
</dbReference>
<dbReference type="STRING" id="3068.D8TYU4"/>
<evidence type="ECO:0000256" key="1">
    <source>
        <dbReference type="SAM" id="MobiDB-lite"/>
    </source>
</evidence>
<feature type="compositionally biased region" description="Low complexity" evidence="1">
    <location>
        <begin position="87"/>
        <end position="98"/>
    </location>
</feature>
<organism evidence="5">
    <name type="scientific">Volvox carteri f. nagariensis</name>
    <dbReference type="NCBI Taxonomy" id="3068"/>
    <lineage>
        <taxon>Eukaryota</taxon>
        <taxon>Viridiplantae</taxon>
        <taxon>Chlorophyta</taxon>
        <taxon>core chlorophytes</taxon>
        <taxon>Chlorophyceae</taxon>
        <taxon>CS clade</taxon>
        <taxon>Chlamydomonadales</taxon>
        <taxon>Volvocaceae</taxon>
        <taxon>Volvox</taxon>
    </lineage>
</organism>
<evidence type="ECO:0000256" key="2">
    <source>
        <dbReference type="SAM" id="Phobius"/>
    </source>
</evidence>
<feature type="transmembrane region" description="Helical" evidence="2">
    <location>
        <begin position="106"/>
        <end position="125"/>
    </location>
</feature>
<keyword evidence="2" id="KW-1133">Transmembrane helix</keyword>
<proteinExistence type="predicted"/>
<dbReference type="Pfam" id="PF13460">
    <property type="entry name" value="NAD_binding_10"/>
    <property type="match status" value="2"/>
</dbReference>
<reference evidence="4 5" key="1">
    <citation type="journal article" date="2010" name="Science">
        <title>Genomic analysis of organismal complexity in the multicellular green alga Volvox carteri.</title>
        <authorList>
            <person name="Prochnik S.E."/>
            <person name="Umen J."/>
            <person name="Nedelcu A.M."/>
            <person name="Hallmann A."/>
            <person name="Miller S.M."/>
            <person name="Nishii I."/>
            <person name="Ferris P."/>
            <person name="Kuo A."/>
            <person name="Mitros T."/>
            <person name="Fritz-Laylin L.K."/>
            <person name="Hellsten U."/>
            <person name="Chapman J."/>
            <person name="Simakov O."/>
            <person name="Rensing S.A."/>
            <person name="Terry A."/>
            <person name="Pangilinan J."/>
            <person name="Kapitonov V."/>
            <person name="Jurka J."/>
            <person name="Salamov A."/>
            <person name="Shapiro H."/>
            <person name="Schmutz J."/>
            <person name="Grimwood J."/>
            <person name="Lindquist E."/>
            <person name="Lucas S."/>
            <person name="Grigoriev I.V."/>
            <person name="Schmitt R."/>
            <person name="Kirk D."/>
            <person name="Rokhsar D.S."/>
        </authorList>
    </citation>
    <scope>NUCLEOTIDE SEQUENCE [LARGE SCALE GENOMIC DNA]</scope>
    <source>
        <strain evidence="5">f. Nagariensis / Eve</strain>
    </source>
</reference>
<keyword evidence="5" id="KW-1185">Reference proteome</keyword>
<dbReference type="AlphaFoldDB" id="D8TYU4"/>
<evidence type="ECO:0000259" key="3">
    <source>
        <dbReference type="Pfam" id="PF13460"/>
    </source>
</evidence>
<dbReference type="EMBL" id="GL378345">
    <property type="protein sequence ID" value="EFJ47453.1"/>
    <property type="molecule type" value="Genomic_DNA"/>
</dbReference>
<evidence type="ECO:0000313" key="5">
    <source>
        <dbReference type="Proteomes" id="UP000001058"/>
    </source>
</evidence>
<dbReference type="PANTHER" id="PTHR15020">
    <property type="entry name" value="FLAVIN REDUCTASE-RELATED"/>
    <property type="match status" value="1"/>
</dbReference>
<feature type="region of interest" description="Disordered" evidence="1">
    <location>
        <begin position="1"/>
        <end position="21"/>
    </location>
</feature>
<keyword evidence="2" id="KW-0812">Transmembrane</keyword>
<dbReference type="Proteomes" id="UP000001058">
    <property type="component" value="Unassembled WGS sequence"/>
</dbReference>
<dbReference type="OrthoDB" id="419598at2759"/>
<dbReference type="PANTHER" id="PTHR15020:SF11">
    <property type="entry name" value="OS06G0360300 PROTEIN"/>
    <property type="match status" value="1"/>
</dbReference>
<evidence type="ECO:0000313" key="4">
    <source>
        <dbReference type="EMBL" id="EFJ47453.1"/>
    </source>
</evidence>
<feature type="domain" description="NAD(P)-binding" evidence="3">
    <location>
        <begin position="154"/>
        <end position="203"/>
    </location>
</feature>
<dbReference type="FunCoup" id="D8TYU4">
    <property type="interactions" value="947"/>
</dbReference>
<dbReference type="RefSeq" id="XP_002951642.1">
    <property type="nucleotide sequence ID" value="XM_002951596.1"/>
</dbReference>
<gene>
    <name evidence="4" type="ORF">VOLCADRAFT_105164</name>
</gene>
<dbReference type="InterPro" id="IPR036291">
    <property type="entry name" value="NAD(P)-bd_dom_sf"/>
</dbReference>
<name>D8TYU4_VOLCA</name>
<dbReference type="Gene3D" id="3.40.50.720">
    <property type="entry name" value="NAD(P)-binding Rossmann-like Domain"/>
    <property type="match status" value="2"/>
</dbReference>
<accession>D8TYU4</accession>
<dbReference type="InterPro" id="IPR016040">
    <property type="entry name" value="NAD(P)-bd_dom"/>
</dbReference>
<dbReference type="SUPFAM" id="SSF51735">
    <property type="entry name" value="NAD(P)-binding Rossmann-fold domains"/>
    <property type="match status" value="1"/>
</dbReference>
<sequence>MYRKIRGCTVGTQASQPKQRIKKGALALSKTLPSLSVVCPRHLHPGRKPFTVPQRVTPIQPGKTHHHACSRQQHEQHLPGGHPTPPEVEGAAAAATRGARPRRRDVMLRLGLGPMLAVMLAGSGWDIWDGTAVRQYGGMRAWAAEGITTVFVAGSTGRTGRRVVEQLRRAGFLVRAGVRSPEKALALGFGADRGITIVEADVTKGGTINLVNAALGSGVNKFVLVSSLLTNAAAVGQATNLNYLFLNLFGGVLIQKLKDERPEPAAREKAAEKYLRASGLNYTIIRRLHSFVVRLPLPPNLRPWAYPGHLARPGGLSDQPEAAVGNLILAPEDTLFAGEGDPGRVISRDTVAEVAVQAIRQPGASRDLVLEAVASPTAPRIEPETWFSIRAVHGLPAGVITGRDDRKGLFDVMADVMGVPNQAERNEGSQRGGAKGGCVLHSDIE</sequence>
<dbReference type="InParanoid" id="D8TYU4"/>
<dbReference type="KEGG" id="vcn:VOLCADRAFT_105164"/>
<dbReference type="GeneID" id="9615647"/>
<feature type="domain" description="NAD(P)-binding" evidence="3">
    <location>
        <begin position="206"/>
        <end position="286"/>
    </location>
</feature>